<gene>
    <name evidence="2" type="ORF">SAMN05421788_11095</name>
</gene>
<feature type="transmembrane region" description="Helical" evidence="1">
    <location>
        <begin position="53"/>
        <end position="76"/>
    </location>
</feature>
<reference evidence="3" key="1">
    <citation type="submission" date="2017-01" db="EMBL/GenBank/DDBJ databases">
        <authorList>
            <person name="Varghese N."/>
            <person name="Submissions S."/>
        </authorList>
    </citation>
    <scope>NUCLEOTIDE SEQUENCE [LARGE SCALE GENOMIC DNA]</scope>
    <source>
        <strain evidence="3">DSM 21054</strain>
    </source>
</reference>
<dbReference type="AlphaFoldDB" id="A0A173MA84"/>
<feature type="transmembrane region" description="Helical" evidence="1">
    <location>
        <begin position="195"/>
        <end position="216"/>
    </location>
</feature>
<evidence type="ECO:0000313" key="2">
    <source>
        <dbReference type="EMBL" id="SIT31168.1"/>
    </source>
</evidence>
<dbReference type="RefSeq" id="WP_076381679.1">
    <property type="nucleotide sequence ID" value="NZ_AP017422.1"/>
</dbReference>
<dbReference type="Proteomes" id="UP000186917">
    <property type="component" value="Unassembled WGS sequence"/>
</dbReference>
<evidence type="ECO:0000256" key="1">
    <source>
        <dbReference type="SAM" id="Phobius"/>
    </source>
</evidence>
<organism evidence="2 3">
    <name type="scientific">Filimonas lacunae</name>
    <dbReference type="NCBI Taxonomy" id="477680"/>
    <lineage>
        <taxon>Bacteria</taxon>
        <taxon>Pseudomonadati</taxon>
        <taxon>Bacteroidota</taxon>
        <taxon>Chitinophagia</taxon>
        <taxon>Chitinophagales</taxon>
        <taxon>Chitinophagaceae</taxon>
        <taxon>Filimonas</taxon>
    </lineage>
</organism>
<evidence type="ECO:0000313" key="3">
    <source>
        <dbReference type="Proteomes" id="UP000186917"/>
    </source>
</evidence>
<feature type="transmembrane region" description="Helical" evidence="1">
    <location>
        <begin position="228"/>
        <end position="248"/>
    </location>
</feature>
<sequence>MALTKTRWKIEPDRIVIHPNGLFFILGGLLALVYAGIFIAYRGIGQQNPIGSGTFALFLALIVVVFIMGGFTYIEFNRNTSTMRKMWLGFIPVTSIAFEKLHAVNIVTKSAGGYNYRIFSKSNKFGRGTAISSGYSKDSDKNAVAFSSEVIPLIHSYLDAADPLPAAQTTTITDYQYFTIEEGGLYKLKINKARVALLGLVFVAIGMYAFTGAGFVKDLNPIGKALVTFGPVILGLLVIAAAFTTVTFNTTTRTVERKSPIGINSMKLGFEQYINFQTVRKSYNGIYQGTDVILYFQKEAGSDKTKSLLLSTFRNTQKIERLMLEVESLLK</sequence>
<keyword evidence="3" id="KW-1185">Reference proteome</keyword>
<proteinExistence type="predicted"/>
<keyword evidence="1" id="KW-0472">Membrane</keyword>
<dbReference type="OrthoDB" id="667067at2"/>
<keyword evidence="1" id="KW-1133">Transmembrane helix</keyword>
<feature type="transmembrane region" description="Helical" evidence="1">
    <location>
        <begin position="21"/>
        <end position="41"/>
    </location>
</feature>
<dbReference type="KEGG" id="fln:FLA_0356"/>
<protein>
    <submittedName>
        <fullName evidence="2">Uncharacterized protein</fullName>
    </submittedName>
</protein>
<name>A0A173MA84_9BACT</name>
<accession>A0A173MA84</accession>
<dbReference type="EMBL" id="FTOR01000010">
    <property type="protein sequence ID" value="SIT31168.1"/>
    <property type="molecule type" value="Genomic_DNA"/>
</dbReference>
<keyword evidence="1" id="KW-0812">Transmembrane</keyword>
<dbReference type="STRING" id="477680.SAMN05421788_11095"/>